<dbReference type="KEGG" id="masz:C9I28_00950"/>
<protein>
    <recommendedName>
        <fullName evidence="1">Ice-binding protein C-terminal domain-containing protein</fullName>
    </recommendedName>
</protein>
<feature type="domain" description="Ice-binding protein C-terminal" evidence="1">
    <location>
        <begin position="144"/>
        <end position="165"/>
    </location>
</feature>
<name>A0A2R4CHC0_9BURK</name>
<dbReference type="Pfam" id="PF07589">
    <property type="entry name" value="PEP-CTERM"/>
    <property type="match status" value="1"/>
</dbReference>
<organism evidence="2 3">
    <name type="scientific">Pseudoduganella armeniaca</name>
    <dbReference type="NCBI Taxonomy" id="2072590"/>
    <lineage>
        <taxon>Bacteria</taxon>
        <taxon>Pseudomonadati</taxon>
        <taxon>Pseudomonadota</taxon>
        <taxon>Betaproteobacteria</taxon>
        <taxon>Burkholderiales</taxon>
        <taxon>Oxalobacteraceae</taxon>
        <taxon>Telluria group</taxon>
        <taxon>Pseudoduganella</taxon>
    </lineage>
</organism>
<reference evidence="2 3" key="1">
    <citation type="submission" date="2018-03" db="EMBL/GenBank/DDBJ databases">
        <title>Massilia armeniaca sp. nov., isolated from desert soil.</title>
        <authorList>
            <person name="Huang H."/>
            <person name="Ren M."/>
        </authorList>
    </citation>
    <scope>NUCLEOTIDE SEQUENCE [LARGE SCALE GENOMIC DNA]</scope>
    <source>
        <strain evidence="2 3">ZMN-3</strain>
    </source>
</reference>
<dbReference type="Proteomes" id="UP000240505">
    <property type="component" value="Chromosome"/>
</dbReference>
<dbReference type="NCBIfam" id="TIGR02595">
    <property type="entry name" value="PEP_CTERM"/>
    <property type="match status" value="1"/>
</dbReference>
<dbReference type="EMBL" id="CP028324">
    <property type="protein sequence ID" value="AVR98995.1"/>
    <property type="molecule type" value="Genomic_DNA"/>
</dbReference>
<evidence type="ECO:0000313" key="3">
    <source>
        <dbReference type="Proteomes" id="UP000240505"/>
    </source>
</evidence>
<dbReference type="InterPro" id="IPR013424">
    <property type="entry name" value="Ice-binding_C"/>
</dbReference>
<sequence length="180" mass="19247">MSGSITYNTNTPLTSSDVGWTYFATYTAQGAGTGNGGTLEFSNSVLGIKGPPSTQRYWHSIADSMYNMDYVALGVIVENDTLYQSMDLTFRDYDGTALNFGLPAGLQLEEYELAYVSYLYMPKDASGPLFRVGGLLTSLQAVSAVPEPTTYAMFAAGLAVLGVRRGARRAGRTPGSASSR</sequence>
<evidence type="ECO:0000313" key="2">
    <source>
        <dbReference type="EMBL" id="AVR98995.1"/>
    </source>
</evidence>
<keyword evidence="3" id="KW-1185">Reference proteome</keyword>
<accession>A0A2R4CHC0</accession>
<proteinExistence type="predicted"/>
<gene>
    <name evidence="2" type="ORF">C9I28_00950</name>
</gene>
<evidence type="ECO:0000259" key="1">
    <source>
        <dbReference type="Pfam" id="PF07589"/>
    </source>
</evidence>
<dbReference type="AlphaFoldDB" id="A0A2R4CHC0"/>